<organism evidence="12 13">
    <name type="scientific">Rhipicephalus sanguineus</name>
    <name type="common">Brown dog tick</name>
    <name type="synonym">Ixodes sanguineus</name>
    <dbReference type="NCBI Taxonomy" id="34632"/>
    <lineage>
        <taxon>Eukaryota</taxon>
        <taxon>Metazoa</taxon>
        <taxon>Ecdysozoa</taxon>
        <taxon>Arthropoda</taxon>
        <taxon>Chelicerata</taxon>
        <taxon>Arachnida</taxon>
        <taxon>Acari</taxon>
        <taxon>Parasitiformes</taxon>
        <taxon>Ixodida</taxon>
        <taxon>Ixodoidea</taxon>
        <taxon>Ixodidae</taxon>
        <taxon>Rhipicephalinae</taxon>
        <taxon>Rhipicephalus</taxon>
        <taxon>Rhipicephalus</taxon>
    </lineage>
</organism>
<evidence type="ECO:0000256" key="10">
    <source>
        <dbReference type="SAM" id="MobiDB-lite"/>
    </source>
</evidence>
<evidence type="ECO:0000256" key="1">
    <source>
        <dbReference type="ARBA" id="ARBA00004323"/>
    </source>
</evidence>
<dbReference type="PANTHER" id="PTHR11214:SF378">
    <property type="entry name" value="BETA-1,3-GALACTOSYLTRANSFERASE 4"/>
    <property type="match status" value="1"/>
</dbReference>
<keyword evidence="8" id="KW-0333">Golgi apparatus</keyword>
<comment type="subcellular location">
    <subcellularLocation>
        <location evidence="1">Golgi apparatus membrane</location>
        <topology evidence="1">Single-pass type II membrane protein</topology>
    </subcellularLocation>
</comment>
<comment type="caution">
    <text evidence="12">The sequence shown here is derived from an EMBL/GenBank/DDBJ whole genome shotgun (WGS) entry which is preliminary data.</text>
</comment>
<dbReference type="GO" id="GO:0016758">
    <property type="term" value="F:hexosyltransferase activity"/>
    <property type="evidence" value="ECO:0007669"/>
    <property type="project" value="InterPro"/>
</dbReference>
<evidence type="ECO:0000256" key="4">
    <source>
        <dbReference type="ARBA" id="ARBA00022679"/>
    </source>
</evidence>
<dbReference type="InterPro" id="IPR002659">
    <property type="entry name" value="Glyco_trans_31"/>
</dbReference>
<feature type="transmembrane region" description="Helical" evidence="11">
    <location>
        <begin position="198"/>
        <end position="218"/>
    </location>
</feature>
<keyword evidence="6" id="KW-0735">Signal-anchor</keyword>
<keyword evidence="9 11" id="KW-0472">Membrane</keyword>
<evidence type="ECO:0000256" key="8">
    <source>
        <dbReference type="ARBA" id="ARBA00023034"/>
    </source>
</evidence>
<dbReference type="Pfam" id="PF01762">
    <property type="entry name" value="Galactosyl_T"/>
    <property type="match status" value="1"/>
</dbReference>
<dbReference type="VEuPathDB" id="VectorBase:RSAN_043687"/>
<reference evidence="12" key="1">
    <citation type="journal article" date="2020" name="Cell">
        <title>Large-Scale Comparative Analyses of Tick Genomes Elucidate Their Genetic Diversity and Vector Capacities.</title>
        <authorList>
            <consortium name="Tick Genome and Microbiome Consortium (TIGMIC)"/>
            <person name="Jia N."/>
            <person name="Wang J."/>
            <person name="Shi W."/>
            <person name="Du L."/>
            <person name="Sun Y."/>
            <person name="Zhan W."/>
            <person name="Jiang J.F."/>
            <person name="Wang Q."/>
            <person name="Zhang B."/>
            <person name="Ji P."/>
            <person name="Bell-Sakyi L."/>
            <person name="Cui X.M."/>
            <person name="Yuan T.T."/>
            <person name="Jiang B.G."/>
            <person name="Yang W.F."/>
            <person name="Lam T.T."/>
            <person name="Chang Q.C."/>
            <person name="Ding S.J."/>
            <person name="Wang X.J."/>
            <person name="Zhu J.G."/>
            <person name="Ruan X.D."/>
            <person name="Zhao L."/>
            <person name="Wei J.T."/>
            <person name="Ye R.Z."/>
            <person name="Que T.C."/>
            <person name="Du C.H."/>
            <person name="Zhou Y.H."/>
            <person name="Cheng J.X."/>
            <person name="Dai P.F."/>
            <person name="Guo W.B."/>
            <person name="Han X.H."/>
            <person name="Huang E.J."/>
            <person name="Li L.F."/>
            <person name="Wei W."/>
            <person name="Gao Y.C."/>
            <person name="Liu J.Z."/>
            <person name="Shao H.Z."/>
            <person name="Wang X."/>
            <person name="Wang C.C."/>
            <person name="Yang T.C."/>
            <person name="Huo Q.B."/>
            <person name="Li W."/>
            <person name="Chen H.Y."/>
            <person name="Chen S.E."/>
            <person name="Zhou L.G."/>
            <person name="Ni X.B."/>
            <person name="Tian J.H."/>
            <person name="Sheng Y."/>
            <person name="Liu T."/>
            <person name="Pan Y.S."/>
            <person name="Xia L.Y."/>
            <person name="Li J."/>
            <person name="Zhao F."/>
            <person name="Cao W.C."/>
        </authorList>
    </citation>
    <scope>NUCLEOTIDE SEQUENCE</scope>
    <source>
        <strain evidence="12">Rsan-2018</strain>
    </source>
</reference>
<reference evidence="12" key="2">
    <citation type="submission" date="2021-09" db="EMBL/GenBank/DDBJ databases">
        <authorList>
            <person name="Jia N."/>
            <person name="Wang J."/>
            <person name="Shi W."/>
            <person name="Du L."/>
            <person name="Sun Y."/>
            <person name="Zhan W."/>
            <person name="Jiang J."/>
            <person name="Wang Q."/>
            <person name="Zhang B."/>
            <person name="Ji P."/>
            <person name="Sakyi L.B."/>
            <person name="Cui X."/>
            <person name="Yuan T."/>
            <person name="Jiang B."/>
            <person name="Yang W."/>
            <person name="Lam T.T.-Y."/>
            <person name="Chang Q."/>
            <person name="Ding S."/>
            <person name="Wang X."/>
            <person name="Zhu J."/>
            <person name="Ruan X."/>
            <person name="Zhao L."/>
            <person name="Wei J."/>
            <person name="Que T."/>
            <person name="Du C."/>
            <person name="Cheng J."/>
            <person name="Dai P."/>
            <person name="Han X."/>
            <person name="Huang E."/>
            <person name="Gao Y."/>
            <person name="Liu J."/>
            <person name="Shao H."/>
            <person name="Ye R."/>
            <person name="Li L."/>
            <person name="Wei W."/>
            <person name="Wang X."/>
            <person name="Wang C."/>
            <person name="Huo Q."/>
            <person name="Li W."/>
            <person name="Guo W."/>
            <person name="Chen H."/>
            <person name="Chen S."/>
            <person name="Zhou L."/>
            <person name="Zhou L."/>
            <person name="Ni X."/>
            <person name="Tian J."/>
            <person name="Zhou Y."/>
            <person name="Sheng Y."/>
            <person name="Liu T."/>
            <person name="Pan Y."/>
            <person name="Xia L."/>
            <person name="Li J."/>
            <person name="Zhao F."/>
            <person name="Cao W."/>
        </authorList>
    </citation>
    <scope>NUCLEOTIDE SEQUENCE</scope>
    <source>
        <strain evidence="12">Rsan-2018</strain>
        <tissue evidence="12">Larvae</tissue>
    </source>
</reference>
<feature type="compositionally biased region" description="Low complexity" evidence="10">
    <location>
        <begin position="255"/>
        <end position="266"/>
    </location>
</feature>
<keyword evidence="4" id="KW-0808">Transferase</keyword>
<protein>
    <submittedName>
        <fullName evidence="12">Uncharacterized protein</fullName>
    </submittedName>
</protein>
<feature type="region of interest" description="Disordered" evidence="10">
    <location>
        <begin position="246"/>
        <end position="266"/>
    </location>
</feature>
<dbReference type="AlphaFoldDB" id="A0A9D4PI11"/>
<dbReference type="GO" id="GO:0000139">
    <property type="term" value="C:Golgi membrane"/>
    <property type="evidence" value="ECO:0007669"/>
    <property type="project" value="UniProtKB-SubCell"/>
</dbReference>
<evidence type="ECO:0000256" key="2">
    <source>
        <dbReference type="ARBA" id="ARBA00008661"/>
    </source>
</evidence>
<keyword evidence="3" id="KW-0328">Glycosyltransferase</keyword>
<evidence type="ECO:0000313" key="13">
    <source>
        <dbReference type="Proteomes" id="UP000821837"/>
    </source>
</evidence>
<dbReference type="PANTHER" id="PTHR11214">
    <property type="entry name" value="BETA-1,3-N-ACETYLGLUCOSAMINYLTRANSFERASE"/>
    <property type="match status" value="1"/>
</dbReference>
<proteinExistence type="inferred from homology"/>
<dbReference type="EMBL" id="JABSTV010001253">
    <property type="protein sequence ID" value="KAH7942868.1"/>
    <property type="molecule type" value="Genomic_DNA"/>
</dbReference>
<keyword evidence="13" id="KW-1185">Reference proteome</keyword>
<evidence type="ECO:0000256" key="6">
    <source>
        <dbReference type="ARBA" id="ARBA00022968"/>
    </source>
</evidence>
<evidence type="ECO:0000256" key="11">
    <source>
        <dbReference type="SAM" id="Phobius"/>
    </source>
</evidence>
<evidence type="ECO:0000313" key="12">
    <source>
        <dbReference type="EMBL" id="KAH7942868.1"/>
    </source>
</evidence>
<dbReference type="VEuPathDB" id="VectorBase:RSAN_032336"/>
<name>A0A9D4PI11_RHISA</name>
<gene>
    <name evidence="12" type="ORF">HPB52_002045</name>
</gene>
<feature type="transmembrane region" description="Helical" evidence="11">
    <location>
        <begin position="530"/>
        <end position="549"/>
    </location>
</feature>
<keyword evidence="5 11" id="KW-0812">Transmembrane</keyword>
<sequence>MARDSPPRSAAAAAHAPLLCCGSPPGLQMTTEQMGAARGGRLDAPPCPRLTITHRGGGVERICSVVDGGNPAAPTSIEGDDAVSGTLSPTWRRSLIDPVSGAEEEEGVPRKSPSLVALPFLPLPVCCAGPAASCVVAIIDRHKALNQTSARFLSGKDKHIGNEGPEAETAAIVGDANGPDIGDHPSHEPQLDWARLQLMAAGVIVTFVTFSALLLVILKLKSDASGDTTAATDLTYGLPNAGSTIVTAPKDEDTGTAADSTGTTATASTRKILDPQTLLCTYGTRTSQSTLFPDDGLCDLIFFDSVYKDNQNRLWRTETFSGNLRRMLDVTSSYRLTEFGVAFAYEDVFAPTLFISLGHYTFGDSEMSDCRVLPPTVLQKPAHSSGYLYDLSEATKALRKVQIAGGSSDWLISVGMKGRWSTAVDAATKLSIGSRCKHDVLAFPFGNYVQLCYIKSQNLQLRFGVAVYDLDYEDYNDACADLNVFGAFSRLKMVRRVVDYYGSLPSDASDCEKAIPLMVMVSRQSRSPTTLIVFSFVSMALLGLLLHHLTGTVLRQHFPAQLCQGKGAASGATTVVVAVRTKPNNHVLRQAIRDSMGHSAIRSALPWKVVFYTGYTVDIVKSRSLRREVLRGDLIIAPFEASSENTVKIFIETLRWISQQCEPGLRHLVHTNDTTMVDFLAAYEYMDSLKDASDRHFHCAIVQLLPVDRYPNSSNYVPEELFRDSMWPTHCEGDAFIVHAQHLKALVLSSEAIPQYPLLGPYVTGHLPVLARLGHRNIANLTCALGGDTSSCEVSPIFVGNVTSKSLWWSRWLDTLVCHPRRNKTEGLAKQILGKLKFQSTD</sequence>
<evidence type="ECO:0000256" key="7">
    <source>
        <dbReference type="ARBA" id="ARBA00022989"/>
    </source>
</evidence>
<evidence type="ECO:0000256" key="3">
    <source>
        <dbReference type="ARBA" id="ARBA00022676"/>
    </source>
</evidence>
<dbReference type="Proteomes" id="UP000821837">
    <property type="component" value="Unassembled WGS sequence"/>
</dbReference>
<dbReference type="GO" id="GO:0006493">
    <property type="term" value="P:protein O-linked glycosylation"/>
    <property type="evidence" value="ECO:0007669"/>
    <property type="project" value="TreeGrafter"/>
</dbReference>
<evidence type="ECO:0000256" key="5">
    <source>
        <dbReference type="ARBA" id="ARBA00022692"/>
    </source>
</evidence>
<accession>A0A9D4PI11</accession>
<keyword evidence="7 11" id="KW-1133">Transmembrane helix</keyword>
<comment type="similarity">
    <text evidence="2">Belongs to the glycosyltransferase 31 family.</text>
</comment>
<evidence type="ECO:0000256" key="9">
    <source>
        <dbReference type="ARBA" id="ARBA00023136"/>
    </source>
</evidence>